<organism evidence="4">
    <name type="scientific">marine sediment metagenome</name>
    <dbReference type="NCBI Taxonomy" id="412755"/>
    <lineage>
        <taxon>unclassified sequences</taxon>
        <taxon>metagenomes</taxon>
        <taxon>ecological metagenomes</taxon>
    </lineage>
</organism>
<dbReference type="SMART" id="SM01008">
    <property type="entry name" value="Ald_Xan_dh_C"/>
    <property type="match status" value="1"/>
</dbReference>
<protein>
    <recommendedName>
        <fullName evidence="3">Aldehyde oxidase/xanthine dehydrogenase a/b hammerhead domain-containing protein</fullName>
    </recommendedName>
</protein>
<dbReference type="InterPro" id="IPR036856">
    <property type="entry name" value="Ald_Oxase/Xan_DH_a/b_sf"/>
</dbReference>
<sequence>MNQFKIIGSSPPRVDALEKVTGKAMFTADFKTHHLLHVKAVRSPYAHARILSIDTSEAEGLPGVRGVIKPQDVPDKRIGSMIVDRFLLPRDNIVRFVGEAIILVAAETADIAEEAVELVKIEYEELPAVFDVEEAMKKDPPVIIHPERSSYTYEPSPRYPQMLDPAIPNLQTMAVLRTGDVERGFKEADLIVENRYDCQSVQHCPIE</sequence>
<dbReference type="PANTHER" id="PTHR11908">
    <property type="entry name" value="XANTHINE DEHYDROGENASE"/>
    <property type="match status" value="1"/>
</dbReference>
<comment type="caution">
    <text evidence="4">The sequence shown here is derived from an EMBL/GenBank/DDBJ whole genome shotgun (WGS) entry which is preliminary data.</text>
</comment>
<dbReference type="SUPFAM" id="SSF54665">
    <property type="entry name" value="CO dehydrogenase molybdoprotein N-domain-like"/>
    <property type="match status" value="1"/>
</dbReference>
<keyword evidence="1" id="KW-0500">Molybdenum</keyword>
<keyword evidence="2" id="KW-0560">Oxidoreductase</keyword>
<gene>
    <name evidence="4" type="ORF">S03H2_14286</name>
</gene>
<dbReference type="InterPro" id="IPR037165">
    <property type="entry name" value="AldOxase/xan_DH_Mopterin-bd_sf"/>
</dbReference>
<dbReference type="PANTHER" id="PTHR11908:SF132">
    <property type="entry name" value="ALDEHYDE OXIDASE 1-RELATED"/>
    <property type="match status" value="1"/>
</dbReference>
<feature type="non-terminal residue" evidence="4">
    <location>
        <position position="207"/>
    </location>
</feature>
<dbReference type="Gene3D" id="3.30.365.10">
    <property type="entry name" value="Aldehyde oxidase/xanthine dehydrogenase, molybdopterin binding domain"/>
    <property type="match status" value="1"/>
</dbReference>
<dbReference type="Pfam" id="PF01315">
    <property type="entry name" value="Ald_Xan_dh_C"/>
    <property type="match status" value="1"/>
</dbReference>
<proteinExistence type="predicted"/>
<dbReference type="EMBL" id="BARU01007247">
    <property type="protein sequence ID" value="GAH43159.1"/>
    <property type="molecule type" value="Genomic_DNA"/>
</dbReference>
<reference evidence="4" key="1">
    <citation type="journal article" date="2014" name="Front. Microbiol.">
        <title>High frequency of phylogenetically diverse reductive dehalogenase-homologous genes in deep subseafloor sedimentary metagenomes.</title>
        <authorList>
            <person name="Kawai M."/>
            <person name="Futagami T."/>
            <person name="Toyoda A."/>
            <person name="Takaki Y."/>
            <person name="Nishi S."/>
            <person name="Hori S."/>
            <person name="Arai W."/>
            <person name="Tsubouchi T."/>
            <person name="Morono Y."/>
            <person name="Uchiyama I."/>
            <person name="Ito T."/>
            <person name="Fujiyama A."/>
            <person name="Inagaki F."/>
            <person name="Takami H."/>
        </authorList>
    </citation>
    <scope>NUCLEOTIDE SEQUENCE</scope>
    <source>
        <strain evidence="4">Expedition CK06-06</strain>
    </source>
</reference>
<dbReference type="SUPFAM" id="SSF56003">
    <property type="entry name" value="Molybdenum cofactor-binding domain"/>
    <property type="match status" value="1"/>
</dbReference>
<dbReference type="InterPro" id="IPR000674">
    <property type="entry name" value="Ald_Oxase/Xan_DH_a/b"/>
</dbReference>
<name>X1GNG4_9ZZZZ</name>
<accession>X1GNG4</accession>
<dbReference type="GO" id="GO:0005506">
    <property type="term" value="F:iron ion binding"/>
    <property type="evidence" value="ECO:0007669"/>
    <property type="project" value="InterPro"/>
</dbReference>
<evidence type="ECO:0000313" key="4">
    <source>
        <dbReference type="EMBL" id="GAH43159.1"/>
    </source>
</evidence>
<dbReference type="InterPro" id="IPR016208">
    <property type="entry name" value="Ald_Oxase/xanthine_DH-like"/>
</dbReference>
<dbReference type="Gene3D" id="3.90.1170.50">
    <property type="entry name" value="Aldehyde oxidase/xanthine dehydrogenase, a/b hammerhead"/>
    <property type="match status" value="1"/>
</dbReference>
<evidence type="ECO:0000259" key="3">
    <source>
        <dbReference type="SMART" id="SM01008"/>
    </source>
</evidence>
<feature type="domain" description="Aldehyde oxidase/xanthine dehydrogenase a/b hammerhead" evidence="3">
    <location>
        <begin position="21"/>
        <end position="127"/>
    </location>
</feature>
<evidence type="ECO:0000256" key="2">
    <source>
        <dbReference type="ARBA" id="ARBA00023002"/>
    </source>
</evidence>
<dbReference type="GO" id="GO:0016491">
    <property type="term" value="F:oxidoreductase activity"/>
    <property type="evidence" value="ECO:0007669"/>
    <property type="project" value="UniProtKB-KW"/>
</dbReference>
<dbReference type="AlphaFoldDB" id="X1GNG4"/>
<evidence type="ECO:0000256" key="1">
    <source>
        <dbReference type="ARBA" id="ARBA00022505"/>
    </source>
</evidence>